<organism evidence="3 4">
    <name type="scientific">Diacronema lutheri</name>
    <name type="common">Unicellular marine alga</name>
    <name type="synonym">Monochrysis lutheri</name>
    <dbReference type="NCBI Taxonomy" id="2081491"/>
    <lineage>
        <taxon>Eukaryota</taxon>
        <taxon>Haptista</taxon>
        <taxon>Haptophyta</taxon>
        <taxon>Pavlovophyceae</taxon>
        <taxon>Pavlovales</taxon>
        <taxon>Pavlovaceae</taxon>
        <taxon>Diacronema</taxon>
    </lineage>
</organism>
<dbReference type="EMBL" id="JAGTXO010000012">
    <property type="protein sequence ID" value="KAG8464651.1"/>
    <property type="molecule type" value="Genomic_DNA"/>
</dbReference>
<proteinExistence type="predicted"/>
<evidence type="ECO:0000256" key="1">
    <source>
        <dbReference type="SAM" id="Coils"/>
    </source>
</evidence>
<evidence type="ECO:0000313" key="3">
    <source>
        <dbReference type="EMBL" id="KAG8464651.1"/>
    </source>
</evidence>
<name>A0A8J5XA29_DIALT</name>
<sequence>MARRESCPPATDVLFTLAKDFSKSEAVKEISDNAVQSTILFFHAQFCARVKRLLREALLELSRVIEACDVGTDTVIGMLAEALSSEHGERFLSLQPGEREFIKSIVQIWVDDLLDVTRVADFVAAVKAQSLGGLACGKISALNQLGSTLPQDMLRDFWAKVTELKECAVERTPKSTQERPMILLKFDLDLRTFECWDNGRGVDEEAVRKMMCTGATGHGHDPSIGPGGRSFATCGSLCSGMFSSYGVGAKAAGLSLSMPDGGSAEEVHGSTRVRSVRLDPKSGERRVVGGRQDIQAMRQTEATANTDFWYFDWEEDEVKGDEIERLDDVEWGERLTRVTIEGLAADFCAKLRSSENERHALVSYFADVYYPLLFNGVLGEPATRPLQCVELHIEFFMGKESPELYTLANHLMRLPCILSPYSTLQAAGTPTIAQLLERHRENVEREKMHHQAQYAALSALFGPELTLRVRMPLPAGLGGKKGETMLVHFLYFPLDANGETSFGSEANGVFFVQNGCRLAKQPCVLWSFMRLPTMRRKEERLRREVLSDGCYGRVTALAFLPPSCAITKNKARLTDDCSTQIEQLDSSVVPVVLGPDEGADGVEGAQRQQRAAGRAAADLISANGRAAAAPGSARGAAPVEPASAHAASPGLPIAPLRELVRMKSLALVYLDVFLKYSRKRDMDVLVSDSEPALRMGNTGNWRFNNLVYMRKELSVGQPGGLWLLHKPCSNAKSAPISLGRVLYFVCKDGKPDPAKASLDSYFMVVERHTLDTRFGVEEQVPFADVDKLADINLSTAAVAKWREQERQKLPSRLLLSWRAEGVGDRSSIRDFDRASATPFEALPKWTSVSVIVQGGRRPDGDKGTLWSQKMPLALELVSDASGEVVRSTDNSAMEMPFASDKHFDMDLDYAHRPVAECLELGAYTLRARVRTGVYKWVDELKIDPVQVPILIVQGTASRAHIVYAKNYEPAELLLLLGHSELPPFYVVATDKRGRIVDVNGELVPRAMAVAERRASHELALRNSIAIVAKSVAPSELLMPGEVRRHALAAQIKVLSVSGLQLAPDAGFQLPIGTGAACAFAPPSTARPYKLKLDLTIKVSAHDTNSLVKVEDAHDGPLLAPGVPAKLSVLENGGGQLAFGSEMPQISVVALDSWDNVVTLAADGHALRLSCSATGVDNLPAHLDACMQGASRGRFIVPHALVCAPFGQTARLTLTLCSEPTFAGNPLSAELTWDVAPRMLAFTLDGAPPALVECTAGGKHVLRVQRLHGSAVDGIRVRVHHVQPDGTLGALDASFSPGSILMMSVHDSAQRSEQKLLVEHGEAAIGWTVLAPRATSTRTLRATIGGASAELQIEGVQGPPAGFKLALVGPAAAARTVRAGEPFTLRATLVDASGADCARAAEQVDLSALRVCALAADGTRLEDPEEVAAWTPVAARTITAAECQLMLRVAGKCSLALEVESMRGLVGAAPSQAHTDAMLVPTPRVDVCVQAGAPVSLHLVSIGAHDDEPPLFLELSSGDQFALAARVRDAHGNACAGDARCTLHVRGDAEAKMHFYVSAKGAQCPSPPAAEASTLTWKKLVLRPAVGETMPAAGAIYARLVLGARVPLCSGDVPIRLLPRQQPHRLQVELVSSVARVHGPMVRVRARVLLDDDDCAPKGRAGCKPFLEAELPARTSTRKASAGADACTFHPLNFEGGWWIFDMHPPSTAGRHVWRVGAAALGTHRADAVVDTAEEATEELDLQQPHLTLTRCDSQETIVPSLPDPNELDDALAPVPLPHLQQDAQPRGETSPPTAHTRCTDASPTSREEGPSEARPTEPSAAGSTRLARQLALPATPRTGGKRLALNDEERAQQAARDELREVEAQALKAIKDHSEAQKKVDEARKLLEAAASKAVELQQLAKAARDFVDKIGRDATALELTGGRMPSPMAHEQEVFIGRVKTRLSLGGSTTPDDERLKRKRPRASMA</sequence>
<feature type="coiled-coil region" evidence="1">
    <location>
        <begin position="433"/>
        <end position="460"/>
    </location>
</feature>
<accession>A0A8J5XA29</accession>
<protein>
    <submittedName>
        <fullName evidence="3">Uncharacterized protein</fullName>
    </submittedName>
</protein>
<evidence type="ECO:0000256" key="2">
    <source>
        <dbReference type="SAM" id="MobiDB-lite"/>
    </source>
</evidence>
<feature type="region of interest" description="Disordered" evidence="2">
    <location>
        <begin position="1780"/>
        <end position="1852"/>
    </location>
</feature>
<keyword evidence="1" id="KW-0175">Coiled coil</keyword>
<keyword evidence="4" id="KW-1185">Reference proteome</keyword>
<comment type="caution">
    <text evidence="3">The sequence shown here is derived from an EMBL/GenBank/DDBJ whole genome shotgun (WGS) entry which is preliminary data.</text>
</comment>
<feature type="region of interest" description="Disordered" evidence="2">
    <location>
        <begin position="1944"/>
        <end position="1967"/>
    </location>
</feature>
<dbReference type="OrthoDB" id="10664637at2759"/>
<reference evidence="3" key="1">
    <citation type="submission" date="2021-05" db="EMBL/GenBank/DDBJ databases">
        <title>The genome of the haptophyte Pavlova lutheri (Diacronema luteri, Pavlovales) - a model for lipid biosynthesis in eukaryotic algae.</title>
        <authorList>
            <person name="Hulatt C.J."/>
            <person name="Posewitz M.C."/>
        </authorList>
    </citation>
    <scope>NUCLEOTIDE SEQUENCE</scope>
    <source>
        <strain evidence="3">NIVA-4/92</strain>
    </source>
</reference>
<feature type="compositionally biased region" description="Basic and acidic residues" evidence="2">
    <location>
        <begin position="1805"/>
        <end position="1815"/>
    </location>
</feature>
<feature type="compositionally biased region" description="Basic residues" evidence="2">
    <location>
        <begin position="1958"/>
        <end position="1967"/>
    </location>
</feature>
<gene>
    <name evidence="3" type="ORF">KFE25_010019</name>
</gene>
<evidence type="ECO:0000313" key="4">
    <source>
        <dbReference type="Proteomes" id="UP000751190"/>
    </source>
</evidence>
<dbReference type="Proteomes" id="UP000751190">
    <property type="component" value="Unassembled WGS sequence"/>
</dbReference>